<evidence type="ECO:0000313" key="3">
    <source>
        <dbReference type="Proteomes" id="UP001438707"/>
    </source>
</evidence>
<accession>A0AAW1QC92</accession>
<feature type="compositionally biased region" description="Pro residues" evidence="1">
    <location>
        <begin position="106"/>
        <end position="115"/>
    </location>
</feature>
<dbReference type="Proteomes" id="UP001438707">
    <property type="component" value="Unassembled WGS sequence"/>
</dbReference>
<evidence type="ECO:0000256" key="1">
    <source>
        <dbReference type="SAM" id="MobiDB-lite"/>
    </source>
</evidence>
<dbReference type="AlphaFoldDB" id="A0AAW1QC92"/>
<sequence length="140" mass="14526">MAFLIPIAEAGAEIVAGLIEGGAAATEVAETGVAAGEALEGDVAAGEVAEGVAGDGEAAGQAAEEVIIPDWESDYGLADDLDDMPWEEVPGPAQLEEQAVAAEDYPTPPTTPPPEPEIDVHIEEEALDHNLRRALPEWFQ</sequence>
<proteinExistence type="predicted"/>
<gene>
    <name evidence="2" type="ORF">WJX74_008608</name>
</gene>
<evidence type="ECO:0000313" key="2">
    <source>
        <dbReference type="EMBL" id="KAK9819037.1"/>
    </source>
</evidence>
<feature type="region of interest" description="Disordered" evidence="1">
    <location>
        <begin position="85"/>
        <end position="117"/>
    </location>
</feature>
<dbReference type="EMBL" id="JALJOS010000051">
    <property type="protein sequence ID" value="KAK9819037.1"/>
    <property type="molecule type" value="Genomic_DNA"/>
</dbReference>
<name>A0AAW1QC92_9CHLO</name>
<protein>
    <submittedName>
        <fullName evidence="2">Uncharacterized protein</fullName>
    </submittedName>
</protein>
<comment type="caution">
    <text evidence="2">The sequence shown here is derived from an EMBL/GenBank/DDBJ whole genome shotgun (WGS) entry which is preliminary data.</text>
</comment>
<reference evidence="2 3" key="1">
    <citation type="journal article" date="2024" name="Nat. Commun.">
        <title>Phylogenomics reveals the evolutionary origins of lichenization in chlorophyte algae.</title>
        <authorList>
            <person name="Puginier C."/>
            <person name="Libourel C."/>
            <person name="Otte J."/>
            <person name="Skaloud P."/>
            <person name="Haon M."/>
            <person name="Grisel S."/>
            <person name="Petersen M."/>
            <person name="Berrin J.G."/>
            <person name="Delaux P.M."/>
            <person name="Dal Grande F."/>
            <person name="Keller J."/>
        </authorList>
    </citation>
    <scope>NUCLEOTIDE SEQUENCE [LARGE SCALE GENOMIC DNA]</scope>
    <source>
        <strain evidence="2 3">SAG 2145</strain>
    </source>
</reference>
<keyword evidence="3" id="KW-1185">Reference proteome</keyword>
<organism evidence="2 3">
    <name type="scientific">Apatococcus lobatus</name>
    <dbReference type="NCBI Taxonomy" id="904363"/>
    <lineage>
        <taxon>Eukaryota</taxon>
        <taxon>Viridiplantae</taxon>
        <taxon>Chlorophyta</taxon>
        <taxon>core chlorophytes</taxon>
        <taxon>Trebouxiophyceae</taxon>
        <taxon>Chlorellales</taxon>
        <taxon>Chlorellaceae</taxon>
        <taxon>Apatococcus</taxon>
    </lineage>
</organism>